<name>A0A9P0NZE3_ACAOB</name>
<evidence type="ECO:0000313" key="2">
    <source>
        <dbReference type="Proteomes" id="UP001152888"/>
    </source>
</evidence>
<protein>
    <submittedName>
        <fullName evidence="1">Uncharacterized protein</fullName>
    </submittedName>
</protein>
<proteinExistence type="predicted"/>
<dbReference type="AlphaFoldDB" id="A0A9P0NZE3"/>
<dbReference type="Proteomes" id="UP001152888">
    <property type="component" value="Unassembled WGS sequence"/>
</dbReference>
<comment type="caution">
    <text evidence="1">The sequence shown here is derived from an EMBL/GenBank/DDBJ whole genome shotgun (WGS) entry which is preliminary data.</text>
</comment>
<gene>
    <name evidence="1" type="ORF">ACAOBT_LOCUS4813</name>
</gene>
<sequence length="134" mass="15425">MIESINIQTHSKYWNEFNSGRTTLTLYNRNNPKVFKKTENTIHKNHKPVDDCAASELISFIRLVVWSNCGAINTCVISIYCAWVLVSVQIDIVYEHRNDWSINSVIFSEGRLPFDQRSGVVVVQCIQDYNNPSI</sequence>
<dbReference type="EMBL" id="CAKOFQ010006703">
    <property type="protein sequence ID" value="CAH1962706.1"/>
    <property type="molecule type" value="Genomic_DNA"/>
</dbReference>
<accession>A0A9P0NZE3</accession>
<keyword evidence="2" id="KW-1185">Reference proteome</keyword>
<evidence type="ECO:0000313" key="1">
    <source>
        <dbReference type="EMBL" id="CAH1962706.1"/>
    </source>
</evidence>
<organism evidence="1 2">
    <name type="scientific">Acanthoscelides obtectus</name>
    <name type="common">Bean weevil</name>
    <name type="synonym">Bruchus obtectus</name>
    <dbReference type="NCBI Taxonomy" id="200917"/>
    <lineage>
        <taxon>Eukaryota</taxon>
        <taxon>Metazoa</taxon>
        <taxon>Ecdysozoa</taxon>
        <taxon>Arthropoda</taxon>
        <taxon>Hexapoda</taxon>
        <taxon>Insecta</taxon>
        <taxon>Pterygota</taxon>
        <taxon>Neoptera</taxon>
        <taxon>Endopterygota</taxon>
        <taxon>Coleoptera</taxon>
        <taxon>Polyphaga</taxon>
        <taxon>Cucujiformia</taxon>
        <taxon>Chrysomeloidea</taxon>
        <taxon>Chrysomelidae</taxon>
        <taxon>Bruchinae</taxon>
        <taxon>Bruchini</taxon>
        <taxon>Acanthoscelides</taxon>
    </lineage>
</organism>
<reference evidence="1" key="1">
    <citation type="submission" date="2022-03" db="EMBL/GenBank/DDBJ databases">
        <authorList>
            <person name="Sayadi A."/>
        </authorList>
    </citation>
    <scope>NUCLEOTIDE SEQUENCE</scope>
</reference>